<dbReference type="PRINTS" id="PR00704">
    <property type="entry name" value="CALPAIN"/>
</dbReference>
<reference evidence="14" key="1">
    <citation type="journal article" date="2023" name="Commun. Biol.">
        <title>Genome analysis of Parmales, the sister group of diatoms, reveals the evolutionary specialization of diatoms from phago-mixotrophs to photoautotrophs.</title>
        <authorList>
            <person name="Ban H."/>
            <person name="Sato S."/>
            <person name="Yoshikawa S."/>
            <person name="Yamada K."/>
            <person name="Nakamura Y."/>
            <person name="Ichinomiya M."/>
            <person name="Sato N."/>
            <person name="Blanc-Mathieu R."/>
            <person name="Endo H."/>
            <person name="Kuwata A."/>
            <person name="Ogata H."/>
        </authorList>
    </citation>
    <scope>NUCLEOTIDE SEQUENCE [LARGE SCALE GENOMIC DNA]</scope>
</reference>
<feature type="transmembrane region" description="Helical" evidence="9">
    <location>
        <begin position="1465"/>
        <end position="1483"/>
    </location>
</feature>
<keyword evidence="9" id="KW-0812">Transmembrane</keyword>
<dbReference type="InterPro" id="IPR022684">
    <property type="entry name" value="Calpain_cysteine_protease"/>
</dbReference>
<feature type="transmembrane region" description="Helical" evidence="9">
    <location>
        <begin position="1323"/>
        <end position="1346"/>
    </location>
</feature>
<evidence type="ECO:0000256" key="2">
    <source>
        <dbReference type="ARBA" id="ARBA00022670"/>
    </source>
</evidence>
<keyword evidence="4" id="KW-0788">Thiol protease</keyword>
<feature type="active site" evidence="5">
    <location>
        <position position="2318"/>
    </location>
</feature>
<evidence type="ECO:0000256" key="4">
    <source>
        <dbReference type="ARBA" id="ARBA00022807"/>
    </source>
</evidence>
<feature type="transmembrane region" description="Helical" evidence="9">
    <location>
        <begin position="992"/>
        <end position="1013"/>
    </location>
</feature>
<feature type="transmembrane region" description="Helical" evidence="9">
    <location>
        <begin position="1358"/>
        <end position="1379"/>
    </location>
</feature>
<feature type="transmembrane region" description="Helical" evidence="9">
    <location>
        <begin position="444"/>
        <end position="464"/>
    </location>
</feature>
<keyword evidence="10" id="KW-0732">Signal</keyword>
<feature type="coiled-coil region" evidence="7">
    <location>
        <begin position="2591"/>
        <end position="2618"/>
    </location>
</feature>
<proteinExistence type="inferred from homology"/>
<feature type="transmembrane region" description="Helical" evidence="9">
    <location>
        <begin position="517"/>
        <end position="538"/>
    </location>
</feature>
<dbReference type="PROSITE" id="PS50004">
    <property type="entry name" value="C2"/>
    <property type="match status" value="1"/>
</dbReference>
<feature type="transmembrane region" description="Helical" evidence="9">
    <location>
        <begin position="747"/>
        <end position="764"/>
    </location>
</feature>
<feature type="chain" id="PRO_5040730743" description="C2 domain-containing protein" evidence="10">
    <location>
        <begin position="21"/>
        <end position="2631"/>
    </location>
</feature>
<evidence type="ECO:0000259" key="11">
    <source>
        <dbReference type="PROSITE" id="PS50004"/>
    </source>
</evidence>
<evidence type="ECO:0000259" key="12">
    <source>
        <dbReference type="PROSITE" id="PS50203"/>
    </source>
</evidence>
<feature type="transmembrane region" description="Helical" evidence="9">
    <location>
        <begin position="1391"/>
        <end position="1411"/>
    </location>
</feature>
<dbReference type="Gene3D" id="3.90.70.10">
    <property type="entry name" value="Cysteine proteinases"/>
    <property type="match status" value="1"/>
</dbReference>
<dbReference type="Proteomes" id="UP001165065">
    <property type="component" value="Unassembled WGS sequence"/>
</dbReference>
<dbReference type="SUPFAM" id="SSF49562">
    <property type="entry name" value="C2 domain (Calcium/lipid-binding domain, CaLB)"/>
    <property type="match status" value="1"/>
</dbReference>
<dbReference type="Gene3D" id="2.60.40.150">
    <property type="entry name" value="C2 domain"/>
    <property type="match status" value="1"/>
</dbReference>
<feature type="transmembrane region" description="Helical" evidence="9">
    <location>
        <begin position="1610"/>
        <end position="1633"/>
    </location>
</feature>
<feature type="transmembrane region" description="Helical" evidence="9">
    <location>
        <begin position="584"/>
        <end position="603"/>
    </location>
</feature>
<name>A0A9W7GHN6_9STRA</name>
<feature type="transmembrane region" description="Helical" evidence="9">
    <location>
        <begin position="550"/>
        <end position="572"/>
    </location>
</feature>
<feature type="transmembrane region" description="Helical" evidence="9">
    <location>
        <begin position="1526"/>
        <end position="1548"/>
    </location>
</feature>
<dbReference type="Gene3D" id="2.60.120.380">
    <property type="match status" value="1"/>
</dbReference>
<dbReference type="InterPro" id="IPR038765">
    <property type="entry name" value="Papain-like_cys_pep_sf"/>
</dbReference>
<comment type="similarity">
    <text evidence="1">Belongs to the peptidase C2 family.</text>
</comment>
<dbReference type="SUPFAM" id="SSF54001">
    <property type="entry name" value="Cysteine proteinases"/>
    <property type="match status" value="1"/>
</dbReference>
<evidence type="ECO:0000256" key="10">
    <source>
        <dbReference type="SAM" id="SignalP"/>
    </source>
</evidence>
<keyword evidence="2" id="KW-0645">Protease</keyword>
<evidence type="ECO:0000256" key="5">
    <source>
        <dbReference type="PIRSR" id="PIRSR622684-1"/>
    </source>
</evidence>
<feature type="region of interest" description="Disordered" evidence="8">
    <location>
        <begin position="699"/>
        <end position="718"/>
    </location>
</feature>
<accession>A0A9W7GHN6</accession>
<feature type="compositionally biased region" description="Low complexity" evidence="8">
    <location>
        <begin position="701"/>
        <end position="718"/>
    </location>
</feature>
<keyword evidence="9" id="KW-1133">Transmembrane helix</keyword>
<dbReference type="InterPro" id="IPR036213">
    <property type="entry name" value="Calpain_III_sf"/>
</dbReference>
<dbReference type="Pfam" id="PF00168">
    <property type="entry name" value="C2"/>
    <property type="match status" value="1"/>
</dbReference>
<keyword evidence="7" id="KW-0175">Coiled coil</keyword>
<evidence type="ECO:0000256" key="3">
    <source>
        <dbReference type="ARBA" id="ARBA00022801"/>
    </source>
</evidence>
<feature type="transmembrane region" description="Helical" evidence="9">
    <location>
        <begin position="917"/>
        <end position="935"/>
    </location>
</feature>
<evidence type="ECO:0000256" key="8">
    <source>
        <dbReference type="SAM" id="MobiDB-lite"/>
    </source>
</evidence>
<comment type="caution">
    <text evidence="6">Lacks conserved residue(s) required for the propagation of feature annotation.</text>
</comment>
<dbReference type="GO" id="GO:0006508">
    <property type="term" value="P:proteolysis"/>
    <property type="evidence" value="ECO:0007669"/>
    <property type="project" value="UniProtKB-KW"/>
</dbReference>
<feature type="transmembrane region" description="Helical" evidence="9">
    <location>
        <begin position="1439"/>
        <end position="1459"/>
    </location>
</feature>
<dbReference type="PANTHER" id="PTHR10183:SF379">
    <property type="entry name" value="CALPAIN-5"/>
    <property type="match status" value="1"/>
</dbReference>
<evidence type="ECO:0000313" key="13">
    <source>
        <dbReference type="EMBL" id="GMI45305.1"/>
    </source>
</evidence>
<evidence type="ECO:0000256" key="6">
    <source>
        <dbReference type="PROSITE-ProRule" id="PRU00239"/>
    </source>
</evidence>
<feature type="transmembrane region" description="Helical" evidence="9">
    <location>
        <begin position="1295"/>
        <end position="1317"/>
    </location>
</feature>
<feature type="transmembrane region" description="Helical" evidence="9">
    <location>
        <begin position="876"/>
        <end position="897"/>
    </location>
</feature>
<feature type="transmembrane region" description="Helical" evidence="9">
    <location>
        <begin position="1584"/>
        <end position="1603"/>
    </location>
</feature>
<dbReference type="OrthoDB" id="424753at2759"/>
<feature type="transmembrane region" description="Helical" evidence="9">
    <location>
        <begin position="1503"/>
        <end position="1520"/>
    </location>
</feature>
<evidence type="ECO:0008006" key="15">
    <source>
        <dbReference type="Google" id="ProtNLM"/>
    </source>
</evidence>
<feature type="domain" description="C2" evidence="11">
    <location>
        <begin position="41"/>
        <end position="171"/>
    </location>
</feature>
<dbReference type="PANTHER" id="PTHR10183">
    <property type="entry name" value="CALPAIN"/>
    <property type="match status" value="1"/>
</dbReference>
<comment type="caution">
    <text evidence="13">The sequence shown here is derived from an EMBL/GenBank/DDBJ whole genome shotgun (WGS) entry which is preliminary data.</text>
</comment>
<evidence type="ECO:0000256" key="1">
    <source>
        <dbReference type="ARBA" id="ARBA00007623"/>
    </source>
</evidence>
<dbReference type="Pfam" id="PF00648">
    <property type="entry name" value="Peptidase_C2"/>
    <property type="match status" value="1"/>
</dbReference>
<feature type="transmembrane region" description="Helical" evidence="9">
    <location>
        <begin position="964"/>
        <end position="986"/>
    </location>
</feature>
<dbReference type="InterPro" id="IPR000008">
    <property type="entry name" value="C2_dom"/>
</dbReference>
<dbReference type="SUPFAM" id="SSF49758">
    <property type="entry name" value="Calpain large subunit, middle domain (domain III)"/>
    <property type="match status" value="1"/>
</dbReference>
<dbReference type="EMBL" id="BRYA01000242">
    <property type="protein sequence ID" value="GMI45305.1"/>
    <property type="molecule type" value="Genomic_DNA"/>
</dbReference>
<feature type="domain" description="Calpain catalytic" evidence="12">
    <location>
        <begin position="2060"/>
        <end position="2375"/>
    </location>
</feature>
<dbReference type="CDD" id="cd00044">
    <property type="entry name" value="CysPc"/>
    <property type="match status" value="1"/>
</dbReference>
<keyword evidence="3" id="KW-0378">Hydrolase</keyword>
<feature type="signal peptide" evidence="10">
    <location>
        <begin position="1"/>
        <end position="20"/>
    </location>
</feature>
<dbReference type="InterPro" id="IPR001300">
    <property type="entry name" value="Peptidase_C2_calpain_cat"/>
</dbReference>
<dbReference type="InterPro" id="IPR035892">
    <property type="entry name" value="C2_domain_sf"/>
</dbReference>
<evidence type="ECO:0000313" key="14">
    <source>
        <dbReference type="Proteomes" id="UP001165065"/>
    </source>
</evidence>
<dbReference type="CDD" id="cd00030">
    <property type="entry name" value="C2"/>
    <property type="match status" value="1"/>
</dbReference>
<dbReference type="SMART" id="SM00230">
    <property type="entry name" value="CysPc"/>
    <property type="match status" value="1"/>
</dbReference>
<protein>
    <recommendedName>
        <fullName evidence="15">C2 domain-containing protein</fullName>
    </recommendedName>
</protein>
<evidence type="ECO:0000256" key="7">
    <source>
        <dbReference type="SAM" id="Coils"/>
    </source>
</evidence>
<gene>
    <name evidence="13" type="ORF">TrCOL_g13700</name>
</gene>
<dbReference type="PROSITE" id="PS50203">
    <property type="entry name" value="CALPAIN_CAT"/>
    <property type="match status" value="1"/>
</dbReference>
<evidence type="ECO:0000256" key="9">
    <source>
        <dbReference type="SAM" id="Phobius"/>
    </source>
</evidence>
<keyword evidence="9" id="KW-0472">Membrane</keyword>
<feature type="transmembrane region" description="Helical" evidence="9">
    <location>
        <begin position="615"/>
        <end position="638"/>
    </location>
</feature>
<dbReference type="GO" id="GO:0004198">
    <property type="term" value="F:calcium-dependent cysteine-type endopeptidase activity"/>
    <property type="evidence" value="ECO:0007669"/>
    <property type="project" value="InterPro"/>
</dbReference>
<organism evidence="13 14">
    <name type="scientific">Triparma columacea</name>
    <dbReference type="NCBI Taxonomy" id="722753"/>
    <lineage>
        <taxon>Eukaryota</taxon>
        <taxon>Sar</taxon>
        <taxon>Stramenopiles</taxon>
        <taxon>Ochrophyta</taxon>
        <taxon>Bolidophyceae</taxon>
        <taxon>Parmales</taxon>
        <taxon>Triparmaceae</taxon>
        <taxon>Triparma</taxon>
    </lineage>
</organism>
<sequence length="2631" mass="293902">MGKHAAVLLLSFLLVAIVSSSYLDFKCDMYGDDAKDNGLCCRGPLGNNSCIDSGWGLMHNGGNLTVKLVEAKNLPQSDSFGAAAGETDPYVKIRVGNSYGTSNWHPNSNNPNFNLDPINLGFRRSGEFGWIELWDKDDGMEFGDDLLYEQIMFNVPYCSMNNDIASRPNKACADVGPGEPCFHGDSAWESPNRNICNETAWVALDGKDVQTCEDDGRTCLRVLFEMVPLTVTVEYSPFHIDFSAAVDRYSTSFQTLIGMNSWADNYGKLNTDVDTTYTGALPSDQRNEHIKSLNGALVMRTPRAAKDVPYNEEVARVAINFDSMIYVCREKNWDANLGSLTWMNEQGYELAEEIYNYNDYRGYPNTEVVARRCYKKFFPATKKNKYGLVYANEINFGGNWPKRQMEMEEGAGLMPEFMYTVFIIPRIGPPIVEAEVDFDYSLDLSALIVTCVRFGIMFVIFFYFTEMHLSKNLNFRLDRIETFLVTRSMTGNDKNVLSTLFSNYMLTENNVEFRRHLFYATICVRVAMMTPFLILWAWGMAAAATVNPPAVGFAIMFVGTASLLVWYGFKLWTFNNWRMSSTSLYCLGGSFLFVLVYAVATAFVDPAVIVGGKQINFVAISVVFGTLNVMPLLAMAFLNDNKLRRSAKQLIMVIEASADKMPGVKNAVGWHGKGSAFNKIMGSVWSVFDSHSPPITVTDKSSNAVPSNTAPPSSSASAPSIFDVGADVTKSSFLASSERREMLNRKLYRASLFVLAIYISVSITSTDLHILAILNSVSLVLIDGVHVSLSHGNTSWSPGYQAFLMCVSRLTIMGAGEDNWLTGYSATYFVYGVALSREIVRKHLPKLTEQAAAGVAYYGYEAFPKFKGDISGSPDFCLGAMSFIFVLLIAFCSYGALPLPMLDVEIGGLCPKSWPSYVFGALAFLLVLIFCLAIATRDASYLASRHLLSGNKGKTFLFSKQFRLPAVLGLLTEVLVVVTGLFVYGATECTSIFTLSVFCPLIVAVGGFVYSVWVENDYEVVVWPPPPPDFDVSTEDDEDQLVANMLGDLFGGGGDDEVDKEMFKLPPLMKTGAEIRGEIKMPPMPLKSALKYKQQQELKQQKEAQNPQKAIVDGDTLSLGTSNTAGSSLMEFDDSSIATDQKLEEMEDGGEDGVEGVVKLPEVRNKFVHQKISIPGIMYDKTQQFRVLKPLGFLGSKFMMVWRKTPCGKPKSEKKKKKKSEGGAADGAIVDSISQGGGGSATGEAAQQESQSIEELMALTTDTGEGDAIVYEEVNYDEMSLMEAAMGGYLLTNEYYALAGFFSFFMLIFLMGLVISFSDGNGYLGHMVWCGIYVLVFTSAAFKKYFSTFGEINEDRTLVVSMIMGGLVLVGFCVAVFVLEFEAKMTEIGGLVLLNALILYPTAILVFFRMYKWADGNWIITNIDEDGDGKMSCKEAITFFGFGPIAVFLFFIFCLELYIFADPFLATSVLLLLFFALIGVLFLRDWAQNDFWLTEKYQSRADYLINGLQVVSICGAVLFGTESRMYCLSLFFLFYMLECAGQVGAAYMTMETEEPVYFSPFLLPVYSFSAATDDLKDETNNVIWFFKLLVAGCAWGVTLAMFVSPLSYGVFITCLFLLTIVVCVAACLGHVPLQLGETARYVSKGDIVESAMNAREKFFDRQRPIEIFDPTWEGNTFKNEWEDDKEEGVKLMEHDAFQLATTLEASMKSCTFVEEKGGKRRLNLDGEDGDILFKEDGTVASSTVVADVPPRADGLWRWEDAFAESLITGQGPFGFVGMFGVWYKVFFACSQQRLCYHSKIVAKFDSKGARKTVAKSEGSMDSRKIIKELPDYDHALDKRFGEEMRAIIHFMLMLINCCDARLKHQKVNFQKFLRENRFKLLSNGIKPPKDIFNGGNKSNIDVALVATWLSSLTPEERERFHMLRTAFNAELAGREKESDRLDHDREMAAEALRERLKVKEEENCKARYEKLKVLRANRLENWKRDQLDDIERTQFRELQVKWMSDPNCAVDATHTKLRQKFEQYVMVKTDEGTLEARNFLREVESGDKYCRPGKSGRMFQFHDPDFPSNSYSIGINTECRNRIKEWKESIRISSDAVIFDGGTDPDDVRRGAFNDGWLLSAISMLAAAGGVDDGGVDAQISNLFVSHVGVDGQPKWNSEVGIYAVRLFKNNQWEVVTIDDLFPCMDDNDELKDEDNKGAVVGHSSGMKEIWVSLLEKAYAKYYGSYEFLEEGYVHHALKDLTGCETDCISLSSAARGSGKKSLWRSMMRFRQNGYILGCGSHPEHVKFAFDTGIVPNEAYTIYDVVVVDGHKLLKLRNPPGDHEEWKGDWSDKSALWTKRLKLKLNWTNEDDSTFWMAFDDFCEIFREVYVCKWFDKNRWKELVFNGEWEVGGKSMVEGIEVEKENTAVGLPNVHNSGCKVENNPQWSLEVDRPTEIRLKFEQVDANGLASGVVHPCAIYICKPTKAGRPSRVKELTKKNVLFSTGIPKRERNQEIYCTLQPGMYVILAGTYVAGMDGPFRISILSNYELEQEQMWPPTWRADDPDTFAGKMALKIANKVGQAADQAAAAAAEAKEKMDKAGGLFGGDGELELTEEEKEMERKEAERMEAATAAAKKKAYDDALGEAGRGG</sequence>
<keyword evidence="14" id="KW-1185">Reference proteome</keyword>